<dbReference type="Pfam" id="PF11284">
    <property type="entry name" value="DUF3085"/>
    <property type="match status" value="1"/>
</dbReference>
<evidence type="ECO:0000313" key="2">
    <source>
        <dbReference type="Proteomes" id="UP001548832"/>
    </source>
</evidence>
<protein>
    <submittedName>
        <fullName evidence="1">DUF3085 domain-containing protein</fullName>
    </submittedName>
</protein>
<comment type="caution">
    <text evidence="1">The sequence shown here is derived from an EMBL/GenBank/DDBJ whole genome shotgun (WGS) entry which is preliminary data.</text>
</comment>
<name>A0ABV2DQG8_9HYPH</name>
<accession>A0ABV2DQG8</accession>
<evidence type="ECO:0000313" key="1">
    <source>
        <dbReference type="EMBL" id="MET2832284.1"/>
    </source>
</evidence>
<proteinExistence type="predicted"/>
<dbReference type="EMBL" id="JBEWSZ010000008">
    <property type="protein sequence ID" value="MET2832284.1"/>
    <property type="molecule type" value="Genomic_DNA"/>
</dbReference>
<dbReference type="InterPro" id="IPR021436">
    <property type="entry name" value="DUF3085"/>
</dbReference>
<reference evidence="1 2" key="1">
    <citation type="submission" date="2024-06" db="EMBL/GenBank/DDBJ databases">
        <authorList>
            <person name="Kim D.-U."/>
        </authorList>
    </citation>
    <scope>NUCLEOTIDE SEQUENCE [LARGE SCALE GENOMIC DNA]</scope>
    <source>
        <strain evidence="1 2">KACC15460</strain>
    </source>
</reference>
<keyword evidence="2" id="KW-1185">Reference proteome</keyword>
<organism evidence="1 2">
    <name type="scientific">Mesorhizobium shangrilense</name>
    <dbReference type="NCBI Taxonomy" id="460060"/>
    <lineage>
        <taxon>Bacteria</taxon>
        <taxon>Pseudomonadati</taxon>
        <taxon>Pseudomonadota</taxon>
        <taxon>Alphaproteobacteria</taxon>
        <taxon>Hyphomicrobiales</taxon>
        <taxon>Phyllobacteriaceae</taxon>
        <taxon>Mesorhizobium</taxon>
    </lineage>
</organism>
<gene>
    <name evidence="1" type="ORF">ABVQ20_35620</name>
</gene>
<sequence length="126" mass="14223">MRLTFPANKLRELLTAAESRWPLGLRPRWGIEDPAGFWLVGDQGVYLMHNGMATDEKQIVVYALECNPDSMPFDQWWAAKQATFGGDDGCEFIDAAVVRDAIAANSPLVFEFTETTISVFTEQRRH</sequence>
<dbReference type="Proteomes" id="UP001548832">
    <property type="component" value="Unassembled WGS sequence"/>
</dbReference>
<dbReference type="RefSeq" id="WP_354464509.1">
    <property type="nucleotide sequence ID" value="NZ_JBEWSZ010000008.1"/>
</dbReference>